<dbReference type="Pfam" id="PF07837">
    <property type="entry name" value="FTCD_N"/>
    <property type="match status" value="1"/>
</dbReference>
<dbReference type="SMART" id="SM01222">
    <property type="entry name" value="FTCD_N"/>
    <property type="match status" value="1"/>
</dbReference>
<sequence>MSRSDASTSERLEGARGLGKVFSRCRCDAETWLALLASVERAPKESSAVLKTASPNARVGEGMRDWILSVGDALMRAAKGSEERTRELFGMIDERLDGGAGERVVGLTLLDAALGSEACSMTNDDIVLAVHKALTSVSTAPVENGFACASVGMRAVCAAARHLRVDDVRTLRTAWLEPRLNAQGFTWSDSDNVRSTLSLIEYLKIPRDERLGATTMSAFLMADLELVGYVDGEEFKRKVIHGAVDLDSADFQALDGSERSVGKTVAAAVIATQMNLMHALYVAPGLEVGADDLQVRVARESGRILCGKSIELLRIERENAAKRAENAQVKVEELTADVNSSTILGVLNHALTAESMKIEESERAEVVLWCCDKLSETFVSASDDSVRDTISSGCASALLRLAESSEEVAISEACMRCVLALMDLITVKDTLYDFVEVIALKTPSLDLLGIENKLEMDRRAAFVVAALNWTVSRVRATATISQAENTLALFKRLFELLSDSEQGTWLEHFTDVYAAAALWVGQIEKDVSVDTDRVLADAAAQNCVESFDDASTGEQLKKRPEWLKNLQIRARWLKEAFAVLDRDSTLCACFLTDLVAIVSKSVETWTHGSVDALKHANFWPYQSKNRFITPRIALGPGGVLAVSATTFELFVELLERLLESRGSPNDDEIETCMNEYIGLVFMLTRTVSASTAAGIAIKTPGGTSAGRVALGAARALFSVAKCLTQVNFAVRSSDAVSKTFDRDLIAQVKSLLAVSNEVEQSKTLDAAPGAHRRFFAASRAALVRAISLTEPDNEDIKFELDKIRKRHHSKRWTEKHAKVEKRVVRPSAAPFASREAQPDDFIDEDGVSILEAFEPSTDEETDSEDEENDDEAFVVRGMTDCEEYNRTGFTLAGAHTDGIANTALDIAKKSLELIDFSTHDATHPRLGVVDHVSCHELRGERDAGAALARNIGRGLGDQGVPVKLYGDAASDKVGLAEIRRRAGYFSGSKEGRWMGDGGLRELAFEYGPSEMSSKIGFGCVGAVPWVCNYNVPLTFAFDAGVDADERMRRALAFGRAAAKCVSERGGGLPSVQSMALPHGDRVEVACNLLDMDVTSTADVQRATESTVASINAWDYLGVGSTVRVDQGYVTNQTPESMLEAIAALERGN</sequence>
<evidence type="ECO:0000259" key="2">
    <source>
        <dbReference type="SMART" id="SM01222"/>
    </source>
</evidence>
<dbReference type="Proteomes" id="UP000195557">
    <property type="component" value="Unassembled WGS sequence"/>
</dbReference>
<evidence type="ECO:0000313" key="3">
    <source>
        <dbReference type="EMBL" id="OUS48983.1"/>
    </source>
</evidence>
<gene>
    <name evidence="3" type="ORF">BE221DRAFT_143896</name>
</gene>
<dbReference type="GO" id="GO:0016740">
    <property type="term" value="F:transferase activity"/>
    <property type="evidence" value="ECO:0007669"/>
    <property type="project" value="InterPro"/>
</dbReference>
<dbReference type="EMBL" id="KZ155772">
    <property type="protein sequence ID" value="OUS48983.1"/>
    <property type="molecule type" value="Genomic_DNA"/>
</dbReference>
<dbReference type="GO" id="GO:0005542">
    <property type="term" value="F:folic acid binding"/>
    <property type="evidence" value="ECO:0007669"/>
    <property type="project" value="InterPro"/>
</dbReference>
<evidence type="ECO:0000256" key="1">
    <source>
        <dbReference type="SAM" id="Coils"/>
    </source>
</evidence>
<dbReference type="InterPro" id="IPR037064">
    <property type="entry name" value="Formiminotransferase_N_sf"/>
</dbReference>
<dbReference type="InterPro" id="IPR022384">
    <property type="entry name" value="FormiminoTrfase_cat_dom_sf"/>
</dbReference>
<dbReference type="PANTHER" id="PTHR12234">
    <property type="entry name" value="FORMIMINOTRANSFERASE-CYCLODEAMINASE"/>
    <property type="match status" value="1"/>
</dbReference>
<feature type="domain" description="Formiminotransferase N-terminal subdomain" evidence="2">
    <location>
        <begin position="863"/>
        <end position="1024"/>
    </location>
</feature>
<dbReference type="InterPro" id="IPR051623">
    <property type="entry name" value="FTCD"/>
</dbReference>
<dbReference type="AlphaFoldDB" id="A0A1Y5ILI3"/>
<reference evidence="3" key="1">
    <citation type="submission" date="2017-04" db="EMBL/GenBank/DDBJ databases">
        <title>Population genomics of picophytoplankton unveils novel chromosome hypervariability.</title>
        <authorList>
            <consortium name="DOE Joint Genome Institute"/>
            <person name="Blanc-Mathieu R."/>
            <person name="Krasovec M."/>
            <person name="Hebrard M."/>
            <person name="Yau S."/>
            <person name="Desgranges E."/>
            <person name="Martin J."/>
            <person name="Schackwitz W."/>
            <person name="Kuo A."/>
            <person name="Salin G."/>
            <person name="Donnadieu C."/>
            <person name="Desdevises Y."/>
            <person name="Sanchez-Ferandin S."/>
            <person name="Moreau H."/>
            <person name="Rivals E."/>
            <person name="Grigoriev I.V."/>
            <person name="Grimsley N."/>
            <person name="Eyre-Walker A."/>
            <person name="Piganeau G."/>
        </authorList>
    </citation>
    <scope>NUCLEOTIDE SEQUENCE [LARGE SCALE GENOMIC DNA]</scope>
    <source>
        <strain evidence="3">RCC 1115</strain>
    </source>
</reference>
<accession>A0A1Y5ILI3</accession>
<organism evidence="3">
    <name type="scientific">Ostreococcus tauri</name>
    <name type="common">Marine green alga</name>
    <dbReference type="NCBI Taxonomy" id="70448"/>
    <lineage>
        <taxon>Eukaryota</taxon>
        <taxon>Viridiplantae</taxon>
        <taxon>Chlorophyta</taxon>
        <taxon>Mamiellophyceae</taxon>
        <taxon>Mamiellales</taxon>
        <taxon>Bathycoccaceae</taxon>
        <taxon>Ostreococcus</taxon>
    </lineage>
</organism>
<feature type="coiled-coil region" evidence="1">
    <location>
        <begin position="310"/>
        <end position="337"/>
    </location>
</feature>
<dbReference type="SUPFAM" id="SSF55116">
    <property type="entry name" value="Formiminotransferase domain of formiminotransferase-cyclodeaminase"/>
    <property type="match status" value="1"/>
</dbReference>
<dbReference type="PANTHER" id="PTHR12234:SF1">
    <property type="entry name" value="FORMIMINOTRANSFERASE N-TERMINAL SUBDOMAIN-CONTAINING PROTEIN"/>
    <property type="match status" value="1"/>
</dbReference>
<dbReference type="InterPro" id="IPR012886">
    <property type="entry name" value="Formiminotransferase_N"/>
</dbReference>
<proteinExistence type="predicted"/>
<name>A0A1Y5ILI3_OSTTA</name>
<protein>
    <recommendedName>
        <fullName evidence="2">Formiminotransferase N-terminal subdomain domain-containing protein</fullName>
    </recommendedName>
</protein>
<keyword evidence="1" id="KW-0175">Coiled coil</keyword>
<dbReference type="Gene3D" id="3.30.990.10">
    <property type="entry name" value="Formiminotransferase, N-terminal subdomain"/>
    <property type="match status" value="1"/>
</dbReference>